<name>A0A9P6K9D6_9FUNG</name>
<evidence type="ECO:0000313" key="2">
    <source>
        <dbReference type="EMBL" id="KAF9577044.1"/>
    </source>
</evidence>
<feature type="compositionally biased region" description="Basic and acidic residues" evidence="1">
    <location>
        <begin position="50"/>
        <end position="68"/>
    </location>
</feature>
<evidence type="ECO:0000313" key="3">
    <source>
        <dbReference type="Proteomes" id="UP000780801"/>
    </source>
</evidence>
<gene>
    <name evidence="2" type="ORF">BGW38_008002</name>
</gene>
<dbReference type="AlphaFoldDB" id="A0A9P6K9D6"/>
<feature type="compositionally biased region" description="Low complexity" evidence="1">
    <location>
        <begin position="96"/>
        <end position="124"/>
    </location>
</feature>
<feature type="region of interest" description="Disordered" evidence="1">
    <location>
        <begin position="204"/>
        <end position="235"/>
    </location>
</feature>
<reference evidence="2" key="1">
    <citation type="journal article" date="2020" name="Fungal Divers.">
        <title>Resolving the Mortierellaceae phylogeny through synthesis of multi-gene phylogenetics and phylogenomics.</title>
        <authorList>
            <person name="Vandepol N."/>
            <person name="Liber J."/>
            <person name="Desiro A."/>
            <person name="Na H."/>
            <person name="Kennedy M."/>
            <person name="Barry K."/>
            <person name="Grigoriev I.V."/>
            <person name="Miller A.N."/>
            <person name="O'Donnell K."/>
            <person name="Stajich J.E."/>
            <person name="Bonito G."/>
        </authorList>
    </citation>
    <scope>NUCLEOTIDE SEQUENCE</scope>
    <source>
        <strain evidence="2">KOD1015</strain>
    </source>
</reference>
<keyword evidence="3" id="KW-1185">Reference proteome</keyword>
<protein>
    <submittedName>
        <fullName evidence="2">Uncharacterized protein</fullName>
    </submittedName>
</protein>
<accession>A0A9P6K9D6</accession>
<feature type="region of interest" description="Disordered" evidence="1">
    <location>
        <begin position="50"/>
        <end position="134"/>
    </location>
</feature>
<evidence type="ECO:0000256" key="1">
    <source>
        <dbReference type="SAM" id="MobiDB-lite"/>
    </source>
</evidence>
<dbReference type="EMBL" id="JAABOA010005389">
    <property type="protein sequence ID" value="KAF9577044.1"/>
    <property type="molecule type" value="Genomic_DNA"/>
</dbReference>
<organism evidence="2 3">
    <name type="scientific">Lunasporangiospora selenospora</name>
    <dbReference type="NCBI Taxonomy" id="979761"/>
    <lineage>
        <taxon>Eukaryota</taxon>
        <taxon>Fungi</taxon>
        <taxon>Fungi incertae sedis</taxon>
        <taxon>Mucoromycota</taxon>
        <taxon>Mortierellomycotina</taxon>
        <taxon>Mortierellomycetes</taxon>
        <taxon>Mortierellales</taxon>
        <taxon>Mortierellaceae</taxon>
        <taxon>Lunasporangiospora</taxon>
    </lineage>
</organism>
<sequence>MNLKRRLKAEWETTKKARKEFWDRLDEQERDEMYCKNLEVSVVEDKLHVAEQHSSRIQRVRDSRRGADEIGSGNQNRKSNKEPKIKHYNSSRPIRASHASTSTTTPASPSPSPSSSSSAPKPHATIPPSIPATDKDCVFDITKAKRLECTKDGIDVGAAFLTLQQEASPIVNNRQKKLTLANFHRFMTQRKERNHPPAMVQLKYNGYKGPPATPAPTAAKKIKSPVKPAISSLRKDDVLRALESEHPR</sequence>
<dbReference type="Proteomes" id="UP000780801">
    <property type="component" value="Unassembled WGS sequence"/>
</dbReference>
<dbReference type="OrthoDB" id="2419412at2759"/>
<proteinExistence type="predicted"/>
<comment type="caution">
    <text evidence="2">The sequence shown here is derived from an EMBL/GenBank/DDBJ whole genome shotgun (WGS) entry which is preliminary data.</text>
</comment>
<feature type="non-terminal residue" evidence="2">
    <location>
        <position position="1"/>
    </location>
</feature>